<dbReference type="Pfam" id="PF09731">
    <property type="entry name" value="Mitofilin"/>
    <property type="match status" value="1"/>
</dbReference>
<keyword evidence="5 7" id="KW-0496">Mitochondrion</keyword>
<name>E4XHA5_OIKDI</name>
<evidence type="ECO:0000313" key="8">
    <source>
        <dbReference type="EMBL" id="CBY10053.1"/>
    </source>
</evidence>
<dbReference type="GO" id="GO:0005743">
    <property type="term" value="C:mitochondrial inner membrane"/>
    <property type="evidence" value="ECO:0007669"/>
    <property type="project" value="UniProtKB-SubCell"/>
</dbReference>
<dbReference type="OrthoDB" id="10261039at2759"/>
<evidence type="ECO:0000256" key="2">
    <source>
        <dbReference type="ARBA" id="ARBA00022692"/>
    </source>
</evidence>
<evidence type="ECO:0000256" key="1">
    <source>
        <dbReference type="ARBA" id="ARBA00010877"/>
    </source>
</evidence>
<dbReference type="EMBL" id="FN653051">
    <property type="protein sequence ID" value="CBY10053.1"/>
    <property type="molecule type" value="Genomic_DNA"/>
</dbReference>
<sequence>MTEYSKKSGFAEVDQIFSGFLHALQNDDIESAVKIMNQSSGEVRRIFQPWLEESRNYLETLQAISVAKAILTSKVLSV</sequence>
<comment type="subunit">
    <text evidence="7">Component of the mitochondrial contact site and cristae organizing system (MICOS) complex.</text>
</comment>
<dbReference type="InParanoid" id="E4XHA5"/>
<protein>
    <recommendedName>
        <fullName evidence="7">MICOS complex subunit MIC60</fullName>
    </recommendedName>
    <alternativeName>
        <fullName evidence="7">Mitofilin</fullName>
    </alternativeName>
</protein>
<evidence type="ECO:0000256" key="6">
    <source>
        <dbReference type="ARBA" id="ARBA00023136"/>
    </source>
</evidence>
<organism evidence="8">
    <name type="scientific">Oikopleura dioica</name>
    <name type="common">Tunicate</name>
    <dbReference type="NCBI Taxonomy" id="34765"/>
    <lineage>
        <taxon>Eukaryota</taxon>
        <taxon>Metazoa</taxon>
        <taxon>Chordata</taxon>
        <taxon>Tunicata</taxon>
        <taxon>Appendicularia</taxon>
        <taxon>Copelata</taxon>
        <taxon>Oikopleuridae</taxon>
        <taxon>Oikopleura</taxon>
    </lineage>
</organism>
<keyword evidence="3 7" id="KW-0999">Mitochondrion inner membrane</keyword>
<evidence type="ECO:0000256" key="3">
    <source>
        <dbReference type="ARBA" id="ARBA00022792"/>
    </source>
</evidence>
<keyword evidence="4" id="KW-1133">Transmembrane helix</keyword>
<comment type="similarity">
    <text evidence="1 7">Belongs to the MICOS complex subunit Mic60 family.</text>
</comment>
<keyword evidence="6" id="KW-0472">Membrane</keyword>
<gene>
    <name evidence="8" type="ORF">GSOID_T00010878001</name>
</gene>
<reference evidence="8" key="1">
    <citation type="journal article" date="2010" name="Science">
        <title>Plasticity of animal genome architecture unmasked by rapid evolution of a pelagic tunicate.</title>
        <authorList>
            <person name="Denoeud F."/>
            <person name="Henriet S."/>
            <person name="Mungpakdee S."/>
            <person name="Aury J.M."/>
            <person name="Da Silva C."/>
            <person name="Brinkmann H."/>
            <person name="Mikhaleva J."/>
            <person name="Olsen L.C."/>
            <person name="Jubin C."/>
            <person name="Canestro C."/>
            <person name="Bouquet J.M."/>
            <person name="Danks G."/>
            <person name="Poulain J."/>
            <person name="Campsteijn C."/>
            <person name="Adamski M."/>
            <person name="Cross I."/>
            <person name="Yadetie F."/>
            <person name="Muffato M."/>
            <person name="Louis A."/>
            <person name="Butcher S."/>
            <person name="Tsagkogeorga G."/>
            <person name="Konrad A."/>
            <person name="Singh S."/>
            <person name="Jensen M.F."/>
            <person name="Cong E.H."/>
            <person name="Eikeseth-Otteraa H."/>
            <person name="Noel B."/>
            <person name="Anthouard V."/>
            <person name="Porcel B.M."/>
            <person name="Kachouri-Lafond R."/>
            <person name="Nishino A."/>
            <person name="Ugolini M."/>
            <person name="Chourrout P."/>
            <person name="Nishida H."/>
            <person name="Aasland R."/>
            <person name="Huzurbazar S."/>
            <person name="Westhof E."/>
            <person name="Delsuc F."/>
            <person name="Lehrach H."/>
            <person name="Reinhardt R."/>
            <person name="Weissenbach J."/>
            <person name="Roy S.W."/>
            <person name="Artiguenave F."/>
            <person name="Postlethwait J.H."/>
            <person name="Manak J.R."/>
            <person name="Thompson E.M."/>
            <person name="Jaillon O."/>
            <person name="Du Pasquier L."/>
            <person name="Boudinot P."/>
            <person name="Liberles D.A."/>
            <person name="Volff J.N."/>
            <person name="Philippe H."/>
            <person name="Lenhard B."/>
            <person name="Roest Crollius H."/>
            <person name="Wincker P."/>
            <person name="Chourrout D."/>
        </authorList>
    </citation>
    <scope>NUCLEOTIDE SEQUENCE [LARGE SCALE GENOMIC DNA]</scope>
</reference>
<proteinExistence type="inferred from homology"/>
<comment type="subcellular location">
    <subcellularLocation>
        <location evidence="7">Mitochondrion inner membrane</location>
        <topology evidence="7">Single-pass membrane protein</topology>
    </subcellularLocation>
</comment>
<dbReference type="InterPro" id="IPR019133">
    <property type="entry name" value="MIC60"/>
</dbReference>
<dbReference type="AlphaFoldDB" id="E4XHA5"/>
<accession>E4XHA5</accession>
<keyword evidence="9" id="KW-1185">Reference proteome</keyword>
<dbReference type="Proteomes" id="UP000001307">
    <property type="component" value="Unassembled WGS sequence"/>
</dbReference>
<keyword evidence="2 7" id="KW-0812">Transmembrane</keyword>
<comment type="function">
    <text evidence="7">Component of the MICOS complex, a large protein complex of the mitochondrial inner membrane that plays crucial roles in the maintenance of crista junctions, inner membrane architecture, and formation of contact sites to the outer membrane.</text>
</comment>
<evidence type="ECO:0000313" key="9">
    <source>
        <dbReference type="Proteomes" id="UP000001307"/>
    </source>
</evidence>
<evidence type="ECO:0000256" key="4">
    <source>
        <dbReference type="ARBA" id="ARBA00022989"/>
    </source>
</evidence>
<evidence type="ECO:0000256" key="7">
    <source>
        <dbReference type="RuleBase" id="RU363000"/>
    </source>
</evidence>
<evidence type="ECO:0000256" key="5">
    <source>
        <dbReference type="ARBA" id="ARBA00023128"/>
    </source>
</evidence>